<evidence type="ECO:0000256" key="1">
    <source>
        <dbReference type="SAM" id="MobiDB-lite"/>
    </source>
</evidence>
<dbReference type="Pfam" id="PF20416">
    <property type="entry name" value="UTP20"/>
    <property type="match status" value="1"/>
</dbReference>
<evidence type="ECO:0000313" key="4">
    <source>
        <dbReference type="EMBL" id="CAF4292864.1"/>
    </source>
</evidence>
<dbReference type="PANTHER" id="PTHR17695">
    <property type="entry name" value="SMALL SUBUNIT PROCESSOME COMPONENT 20 HOMOLOG"/>
    <property type="match status" value="1"/>
</dbReference>
<name>A0A820HAH1_9BILA</name>
<comment type="caution">
    <text evidence="4">The sequence shown here is derived from an EMBL/GenBank/DDBJ whole genome shotgun (WGS) entry which is preliminary data.</text>
</comment>
<dbReference type="SUPFAM" id="SSF48371">
    <property type="entry name" value="ARM repeat"/>
    <property type="match status" value="1"/>
</dbReference>
<evidence type="ECO:0000259" key="2">
    <source>
        <dbReference type="Pfam" id="PF20416"/>
    </source>
</evidence>
<organism evidence="4 5">
    <name type="scientific">Rotaria sordida</name>
    <dbReference type="NCBI Taxonomy" id="392033"/>
    <lineage>
        <taxon>Eukaryota</taxon>
        <taxon>Metazoa</taxon>
        <taxon>Spiralia</taxon>
        <taxon>Gnathifera</taxon>
        <taxon>Rotifera</taxon>
        <taxon>Eurotatoria</taxon>
        <taxon>Bdelloidea</taxon>
        <taxon>Philodinida</taxon>
        <taxon>Philodinidae</taxon>
        <taxon>Rotaria</taxon>
    </lineage>
</organism>
<proteinExistence type="predicted"/>
<dbReference type="Proteomes" id="UP000663889">
    <property type="component" value="Unassembled WGS sequence"/>
</dbReference>
<feature type="region of interest" description="Disordered" evidence="1">
    <location>
        <begin position="175"/>
        <end position="197"/>
    </location>
</feature>
<dbReference type="AlphaFoldDB" id="A0A820HAH1"/>
<accession>A0A820HAH1</accession>
<sequence length="197" mass="22669">ERISRTIQKRLLPMILNLLSQNSFSIDSLTTNGISTKNVTIDDQRQQAVLLTITCSLIATKLIIIFSHDFIEQHISTILLHLLTLLRSRIYSIRDQGRDCLCKCIIIFGKRYFKFIIEELISGLQRGYQHFVLLHTIHTILIHISSLTYDFNIDSAVKILANIFIDDFFNQEKTESSKASEHENSTYKPSNIPEAKT</sequence>
<feature type="non-terminal residue" evidence="4">
    <location>
        <position position="197"/>
    </location>
</feature>
<feature type="non-terminal residue" evidence="4">
    <location>
        <position position="1"/>
    </location>
</feature>
<feature type="domain" description="U3 small nucleolar RNA-associated protein 20" evidence="2">
    <location>
        <begin position="45"/>
        <end position="177"/>
    </location>
</feature>
<gene>
    <name evidence="4" type="ORF">FNK824_LOCUS40334</name>
    <name evidence="3" type="ORF">SEV965_LOCUS39407</name>
</gene>
<dbReference type="EMBL" id="CAJOBE010031420">
    <property type="protein sequence ID" value="CAF4292864.1"/>
    <property type="molecule type" value="Genomic_DNA"/>
</dbReference>
<dbReference type="InterPro" id="IPR052575">
    <property type="entry name" value="SSU_processome_comp_20"/>
</dbReference>
<dbReference type="PANTHER" id="PTHR17695:SF11">
    <property type="entry name" value="SMALL SUBUNIT PROCESSOME COMPONENT 20 HOMOLOG"/>
    <property type="match status" value="1"/>
</dbReference>
<dbReference type="Proteomes" id="UP000663874">
    <property type="component" value="Unassembled WGS sequence"/>
</dbReference>
<feature type="compositionally biased region" description="Basic and acidic residues" evidence="1">
    <location>
        <begin position="175"/>
        <end position="185"/>
    </location>
</feature>
<reference evidence="4" key="1">
    <citation type="submission" date="2021-02" db="EMBL/GenBank/DDBJ databases">
        <authorList>
            <person name="Nowell W R."/>
        </authorList>
    </citation>
    <scope>NUCLEOTIDE SEQUENCE</scope>
</reference>
<evidence type="ECO:0000313" key="3">
    <source>
        <dbReference type="EMBL" id="CAF1566926.1"/>
    </source>
</evidence>
<evidence type="ECO:0000313" key="5">
    <source>
        <dbReference type="Proteomes" id="UP000663874"/>
    </source>
</evidence>
<dbReference type="InterPro" id="IPR046523">
    <property type="entry name" value="UTP20_dom"/>
</dbReference>
<dbReference type="EMBL" id="CAJNOU010013902">
    <property type="protein sequence ID" value="CAF1566926.1"/>
    <property type="molecule type" value="Genomic_DNA"/>
</dbReference>
<dbReference type="GO" id="GO:0030686">
    <property type="term" value="C:90S preribosome"/>
    <property type="evidence" value="ECO:0007669"/>
    <property type="project" value="TreeGrafter"/>
</dbReference>
<protein>
    <recommendedName>
        <fullName evidence="2">U3 small nucleolar RNA-associated protein 20 domain-containing protein</fullName>
    </recommendedName>
</protein>
<dbReference type="InterPro" id="IPR016024">
    <property type="entry name" value="ARM-type_fold"/>
</dbReference>
<dbReference type="GO" id="GO:0032040">
    <property type="term" value="C:small-subunit processome"/>
    <property type="evidence" value="ECO:0007669"/>
    <property type="project" value="TreeGrafter"/>
</dbReference>